<proteinExistence type="inferred from homology"/>
<dbReference type="Proteomes" id="UP001055102">
    <property type="component" value="Unassembled WGS sequence"/>
</dbReference>
<evidence type="ECO:0000259" key="4">
    <source>
        <dbReference type="PROSITE" id="PS51462"/>
    </source>
</evidence>
<dbReference type="EMBL" id="BPQR01000049">
    <property type="protein sequence ID" value="GJE07629.1"/>
    <property type="molecule type" value="Genomic_DNA"/>
</dbReference>
<dbReference type="CDD" id="cd03671">
    <property type="entry name" value="NUDIX_Ap4A_hydrolase_plant_like"/>
    <property type="match status" value="1"/>
</dbReference>
<name>A0ABQ4T0T3_9HYPH</name>
<reference evidence="5" key="2">
    <citation type="submission" date="2021-08" db="EMBL/GenBank/DDBJ databases">
        <authorList>
            <person name="Tani A."/>
            <person name="Ola A."/>
            <person name="Ogura Y."/>
            <person name="Katsura K."/>
            <person name="Hayashi T."/>
        </authorList>
    </citation>
    <scope>NUCLEOTIDE SEQUENCE</scope>
    <source>
        <strain evidence="5">LMG 23639</strain>
    </source>
</reference>
<comment type="cofactor">
    <cofactor evidence="1">
        <name>Mn(2+)</name>
        <dbReference type="ChEBI" id="CHEBI:29035"/>
    </cofactor>
</comment>
<evidence type="ECO:0000256" key="2">
    <source>
        <dbReference type="ARBA" id="ARBA00022801"/>
    </source>
</evidence>
<feature type="domain" description="Nudix hydrolase" evidence="4">
    <location>
        <begin position="20"/>
        <end position="176"/>
    </location>
</feature>
<dbReference type="SUPFAM" id="SSF55811">
    <property type="entry name" value="Nudix"/>
    <property type="match status" value="1"/>
</dbReference>
<dbReference type="PANTHER" id="PTHR11839">
    <property type="entry name" value="UDP/ADP-SUGAR PYROPHOSPHATASE"/>
    <property type="match status" value="1"/>
</dbReference>
<comment type="caution">
    <text evidence="5">The sequence shown here is derived from an EMBL/GenBank/DDBJ whole genome shotgun (WGS) entry which is preliminary data.</text>
</comment>
<comment type="function">
    <text evidence="3">Accelerates the degradation of transcripts by removing pyrophosphate from the 5'-end of triphosphorylated RNA, leading to a more labile monophosphorylated state that can stimulate subsequent ribonuclease cleavage.</text>
</comment>
<reference evidence="5" key="1">
    <citation type="journal article" date="2021" name="Front. Microbiol.">
        <title>Comprehensive Comparative Genomics and Phenotyping of Methylobacterium Species.</title>
        <authorList>
            <person name="Alessa O."/>
            <person name="Ogura Y."/>
            <person name="Fujitani Y."/>
            <person name="Takami H."/>
            <person name="Hayashi T."/>
            <person name="Sahin N."/>
            <person name="Tani A."/>
        </authorList>
    </citation>
    <scope>NUCLEOTIDE SEQUENCE</scope>
    <source>
        <strain evidence="5">LMG 23639</strain>
    </source>
</reference>
<evidence type="ECO:0000313" key="5">
    <source>
        <dbReference type="EMBL" id="GJE07629.1"/>
    </source>
</evidence>
<dbReference type="InterPro" id="IPR020476">
    <property type="entry name" value="Nudix_hydrolase"/>
</dbReference>
<gene>
    <name evidence="5" type="primary">rppH_2</name>
    <name evidence="3" type="synonym">nudH</name>
    <name evidence="3" type="synonym">rppH</name>
    <name evidence="5" type="ORF">AOPFMNJM_2958</name>
</gene>
<accession>A0ABQ4T0T3</accession>
<comment type="cofactor">
    <cofactor evidence="3">
        <name>a divalent metal cation</name>
        <dbReference type="ChEBI" id="CHEBI:60240"/>
    </cofactor>
</comment>
<dbReference type="EC" id="3.6.1.-" evidence="3"/>
<feature type="short sequence motif" description="Nudix box" evidence="3">
    <location>
        <begin position="61"/>
        <end position="82"/>
    </location>
</feature>
<dbReference type="PROSITE" id="PS51462">
    <property type="entry name" value="NUDIX"/>
    <property type="match status" value="1"/>
</dbReference>
<keyword evidence="6" id="KW-1185">Reference proteome</keyword>
<dbReference type="InterPro" id="IPR000086">
    <property type="entry name" value="NUDIX_hydrolase_dom"/>
</dbReference>
<protein>
    <recommendedName>
        <fullName evidence="3">RNA pyrophosphohydrolase</fullName>
        <ecNumber evidence="3">3.6.1.-</ecNumber>
    </recommendedName>
    <alternativeName>
        <fullName evidence="3">(Di)nucleoside polyphosphate hydrolase</fullName>
    </alternativeName>
</protein>
<dbReference type="HAMAP" id="MF_00298">
    <property type="entry name" value="Nudix_RppH"/>
    <property type="match status" value="1"/>
</dbReference>
<organism evidence="5 6">
    <name type="scientific">Methylobacterium jeotgali</name>
    <dbReference type="NCBI Taxonomy" id="381630"/>
    <lineage>
        <taxon>Bacteria</taxon>
        <taxon>Pseudomonadati</taxon>
        <taxon>Pseudomonadota</taxon>
        <taxon>Alphaproteobacteria</taxon>
        <taxon>Hyphomicrobiales</taxon>
        <taxon>Methylobacteriaceae</taxon>
        <taxon>Methylobacterium</taxon>
    </lineage>
</organism>
<keyword evidence="2 3" id="KW-0378">Hydrolase</keyword>
<evidence type="ECO:0000256" key="1">
    <source>
        <dbReference type="ARBA" id="ARBA00001936"/>
    </source>
</evidence>
<dbReference type="InterPro" id="IPR022927">
    <property type="entry name" value="RppH"/>
</dbReference>
<comment type="similarity">
    <text evidence="3">Belongs to the Nudix hydrolase family. RppH subfamily.</text>
</comment>
<evidence type="ECO:0000256" key="3">
    <source>
        <dbReference type="HAMAP-Rule" id="MF_00298"/>
    </source>
</evidence>
<dbReference type="Pfam" id="PF00293">
    <property type="entry name" value="NUDIX"/>
    <property type="match status" value="1"/>
</dbReference>
<dbReference type="PANTHER" id="PTHR11839:SF22">
    <property type="entry name" value="NUDIX HYDROLASE 26, CHLOROPLASTIC"/>
    <property type="match status" value="1"/>
</dbReference>
<dbReference type="NCBIfam" id="NF001938">
    <property type="entry name" value="PRK00714.1-5"/>
    <property type="match status" value="1"/>
</dbReference>
<dbReference type="PRINTS" id="PR00502">
    <property type="entry name" value="NUDIXFAMILY"/>
</dbReference>
<evidence type="ECO:0000313" key="6">
    <source>
        <dbReference type="Proteomes" id="UP001055102"/>
    </source>
</evidence>
<dbReference type="InterPro" id="IPR015797">
    <property type="entry name" value="NUDIX_hydrolase-like_dom_sf"/>
</dbReference>
<dbReference type="Gene3D" id="3.90.79.10">
    <property type="entry name" value="Nucleoside Triphosphate Pyrophosphohydrolase"/>
    <property type="match status" value="1"/>
</dbReference>
<sequence>MVRLIMTTPDAPAIDGTGLPYRPCVGITLINGRGEVFVGRRRVEAGPEHVAGAFAWQMPQGGIDPGEDPRRAAIRELHEETSVAEGSLRYLAETPGWLAYDLPPEVLKQAWKGRYRGQTQKWFAFGFLGADSEIDVLTPGGGAHKSEFEDWGWRPFAELSGLIVPFKRPVYEAVVESFAPLSRWQAGA</sequence>